<evidence type="ECO:0000313" key="2">
    <source>
        <dbReference type="Proteomes" id="UP000178797"/>
    </source>
</evidence>
<sequence length="73" mass="8488">MKKLYRAVVEGNILKLFENIGLPKGTEALITLSPIKKKKEEDTQQREIKFLEQGFDMGKLLYKKREEIYGSRG</sequence>
<evidence type="ECO:0000313" key="1">
    <source>
        <dbReference type="EMBL" id="OGL45302.1"/>
    </source>
</evidence>
<dbReference type="AlphaFoldDB" id="A0A1F7RUT1"/>
<evidence type="ECO:0008006" key="3">
    <source>
        <dbReference type="Google" id="ProtNLM"/>
    </source>
</evidence>
<organism evidence="1 2">
    <name type="scientific">Candidatus Schekmanbacteria bacterium RBG_16_38_10</name>
    <dbReference type="NCBI Taxonomy" id="1817879"/>
    <lineage>
        <taxon>Bacteria</taxon>
        <taxon>Candidatus Schekmaniibacteriota</taxon>
    </lineage>
</organism>
<gene>
    <name evidence="1" type="ORF">A2W05_08650</name>
</gene>
<proteinExistence type="predicted"/>
<comment type="caution">
    <text evidence="1">The sequence shown here is derived from an EMBL/GenBank/DDBJ whole genome shotgun (WGS) entry which is preliminary data.</text>
</comment>
<accession>A0A1F7RUT1</accession>
<name>A0A1F7RUT1_9BACT</name>
<protein>
    <recommendedName>
        <fullName evidence="3">DUF104 domain-containing protein</fullName>
    </recommendedName>
</protein>
<dbReference type="Proteomes" id="UP000178797">
    <property type="component" value="Unassembled WGS sequence"/>
</dbReference>
<dbReference type="EMBL" id="MGDE01000143">
    <property type="protein sequence ID" value="OGL45302.1"/>
    <property type="molecule type" value="Genomic_DNA"/>
</dbReference>
<reference evidence="1 2" key="1">
    <citation type="journal article" date="2016" name="Nat. Commun.">
        <title>Thousands of microbial genomes shed light on interconnected biogeochemical processes in an aquifer system.</title>
        <authorList>
            <person name="Anantharaman K."/>
            <person name="Brown C.T."/>
            <person name="Hug L.A."/>
            <person name="Sharon I."/>
            <person name="Castelle C.J."/>
            <person name="Probst A.J."/>
            <person name="Thomas B.C."/>
            <person name="Singh A."/>
            <person name="Wilkins M.J."/>
            <person name="Karaoz U."/>
            <person name="Brodie E.L."/>
            <person name="Williams K.H."/>
            <person name="Hubbard S.S."/>
            <person name="Banfield J.F."/>
        </authorList>
    </citation>
    <scope>NUCLEOTIDE SEQUENCE [LARGE SCALE GENOMIC DNA]</scope>
</reference>